<keyword evidence="7" id="KW-0762">Sugar transport</keyword>
<feature type="domain" description="ABC transmembrane type-2" evidence="10">
    <location>
        <begin position="23"/>
        <end position="247"/>
    </location>
</feature>
<sequence length="255" mass="29413">MNLRLLLELTKRDFTEKYAGSILGLWWSFIWPLINIFIYTVIFSKVMGAKIQGIPSTYSYGLYLAAGLIPWTAFSNTILRASNIFIEKKNIITKIPISLLILPLSVALSECITFLISILIFIVVLFLLGISFSKIVFLVPLAYVLQQVFAYALGLLLATLNVFIRDIKEVVNITVQIWFWFTPIVYVVDILPEKVKELLYLNPVYAFIQVYQKAFVTKEQIDYTLLFIYGLISFLLLSLSYVVYKKLEKDIRDFL</sequence>
<evidence type="ECO:0000313" key="12">
    <source>
        <dbReference type="Proteomes" id="UP000007102"/>
    </source>
</evidence>
<evidence type="ECO:0000256" key="7">
    <source>
        <dbReference type="ARBA" id="ARBA00023047"/>
    </source>
</evidence>
<comment type="similarity">
    <text evidence="2 9">Belongs to the ABC-2 integral membrane protein family.</text>
</comment>
<feature type="transmembrane region" description="Helical" evidence="9">
    <location>
        <begin position="100"/>
        <end position="129"/>
    </location>
</feature>
<dbReference type="InterPro" id="IPR013525">
    <property type="entry name" value="ABC2_TM"/>
</dbReference>
<keyword evidence="4 9" id="KW-1003">Cell membrane</keyword>
<dbReference type="Pfam" id="PF01061">
    <property type="entry name" value="ABC2_membrane"/>
    <property type="match status" value="1"/>
</dbReference>
<evidence type="ECO:0000256" key="1">
    <source>
        <dbReference type="ARBA" id="ARBA00004651"/>
    </source>
</evidence>
<evidence type="ECO:0000313" key="11">
    <source>
        <dbReference type="EMBL" id="ADY73954.1"/>
    </source>
</evidence>
<dbReference type="PANTHER" id="PTHR30413">
    <property type="entry name" value="INNER MEMBRANE TRANSPORT PERMEASE"/>
    <property type="match status" value="1"/>
</dbReference>
<feature type="transmembrane region" description="Helical" evidence="9">
    <location>
        <begin position="21"/>
        <end position="42"/>
    </location>
</feature>
<evidence type="ECO:0000256" key="2">
    <source>
        <dbReference type="ARBA" id="ARBA00007783"/>
    </source>
</evidence>
<dbReference type="InterPro" id="IPR047817">
    <property type="entry name" value="ABC2_TM_bact-type"/>
</dbReference>
<comment type="subcellular location">
    <subcellularLocation>
        <location evidence="1 9">Cell membrane</location>
        <topology evidence="1 9">Multi-pass membrane protein</topology>
    </subcellularLocation>
</comment>
<feature type="transmembrane region" description="Helical" evidence="9">
    <location>
        <begin position="170"/>
        <end position="188"/>
    </location>
</feature>
<dbReference type="RefSeq" id="WP_013638904.1">
    <property type="nucleotide sequence ID" value="NC_015185.1"/>
</dbReference>
<dbReference type="STRING" id="868864.Dester_1321"/>
<dbReference type="GO" id="GO:0015774">
    <property type="term" value="P:polysaccharide transport"/>
    <property type="evidence" value="ECO:0007669"/>
    <property type="project" value="UniProtKB-KW"/>
</dbReference>
<dbReference type="GO" id="GO:0015920">
    <property type="term" value="P:lipopolysaccharide transport"/>
    <property type="evidence" value="ECO:0007669"/>
    <property type="project" value="TreeGrafter"/>
</dbReference>
<dbReference type="InParanoid" id="F0S176"/>
<dbReference type="GO" id="GO:0140359">
    <property type="term" value="F:ABC-type transporter activity"/>
    <property type="evidence" value="ECO:0007669"/>
    <property type="project" value="InterPro"/>
</dbReference>
<keyword evidence="8 9" id="KW-0472">Membrane</keyword>
<name>F0S176_DESTD</name>
<feature type="transmembrane region" description="Helical" evidence="9">
    <location>
        <begin position="135"/>
        <end position="158"/>
    </location>
</feature>
<evidence type="ECO:0000256" key="9">
    <source>
        <dbReference type="RuleBase" id="RU361157"/>
    </source>
</evidence>
<gene>
    <name evidence="11" type="ordered locus">Dester_1321</name>
</gene>
<evidence type="ECO:0000256" key="5">
    <source>
        <dbReference type="ARBA" id="ARBA00022692"/>
    </source>
</evidence>
<protein>
    <recommendedName>
        <fullName evidence="9">Transport permease protein</fullName>
    </recommendedName>
</protein>
<evidence type="ECO:0000259" key="10">
    <source>
        <dbReference type="PROSITE" id="PS51012"/>
    </source>
</evidence>
<keyword evidence="12" id="KW-1185">Reference proteome</keyword>
<accession>F0S176</accession>
<evidence type="ECO:0000256" key="3">
    <source>
        <dbReference type="ARBA" id="ARBA00022448"/>
    </source>
</evidence>
<dbReference type="HOGENOM" id="CLU_060703_1_1_0"/>
<organism evidence="11 12">
    <name type="scientific">Desulfurobacterium thermolithotrophum (strain DSM 11699 / BSA)</name>
    <dbReference type="NCBI Taxonomy" id="868864"/>
    <lineage>
        <taxon>Bacteria</taxon>
        <taxon>Pseudomonadati</taxon>
        <taxon>Aquificota</taxon>
        <taxon>Aquificia</taxon>
        <taxon>Desulfurobacteriales</taxon>
        <taxon>Desulfurobacteriaceae</taxon>
        <taxon>Desulfurobacterium</taxon>
    </lineage>
</organism>
<evidence type="ECO:0000256" key="8">
    <source>
        <dbReference type="ARBA" id="ARBA00023136"/>
    </source>
</evidence>
<dbReference type="Proteomes" id="UP000007102">
    <property type="component" value="Chromosome"/>
</dbReference>
<dbReference type="OrthoDB" id="9794365at2"/>
<keyword evidence="5 9" id="KW-0812">Transmembrane</keyword>
<dbReference type="PROSITE" id="PS51012">
    <property type="entry name" value="ABC_TM2"/>
    <property type="match status" value="1"/>
</dbReference>
<reference evidence="12" key="2">
    <citation type="submission" date="2011-02" db="EMBL/GenBank/DDBJ databases">
        <title>The complete genome of Desulfurobacterium thermolithotrophum DSM 11699.</title>
        <authorList>
            <consortium name="US DOE Joint Genome Institute (JGI-PGF)"/>
            <person name="Lucas S."/>
            <person name="Copeland A."/>
            <person name="Lapidus A."/>
            <person name="Bruce D."/>
            <person name="Goodwin L."/>
            <person name="Pitluck S."/>
            <person name="Kyrpides N."/>
            <person name="Mavromatis K."/>
            <person name="Pagani I."/>
            <person name="Ivanova N."/>
            <person name="Mikhailova N."/>
            <person name="Daligault H."/>
            <person name="Detter J.C."/>
            <person name="Tapia R."/>
            <person name="Han C."/>
            <person name="Land M."/>
            <person name="Hauser L."/>
            <person name="Markowitz V."/>
            <person name="Cheng J.-F."/>
            <person name="Hugenholtz P."/>
            <person name="Woyke T."/>
            <person name="Wu D."/>
            <person name="Spring S."/>
            <person name="Brambilla E."/>
            <person name="Klenk H.-P."/>
            <person name="Eisen J.A."/>
        </authorList>
    </citation>
    <scope>NUCLEOTIDE SEQUENCE [LARGE SCALE GENOMIC DNA]</scope>
    <source>
        <strain evidence="12">DSM 11699 / BSA</strain>
    </source>
</reference>
<keyword evidence="3 9" id="KW-0813">Transport</keyword>
<keyword evidence="6 9" id="KW-1133">Transmembrane helix</keyword>
<dbReference type="EMBL" id="CP002543">
    <property type="protein sequence ID" value="ADY73954.1"/>
    <property type="molecule type" value="Genomic_DNA"/>
</dbReference>
<evidence type="ECO:0000256" key="4">
    <source>
        <dbReference type="ARBA" id="ARBA00022475"/>
    </source>
</evidence>
<reference evidence="11 12" key="1">
    <citation type="journal article" date="2011" name="Stand. Genomic Sci.">
        <title>Complete genome sequence of the thermophilic sulfur-reducer Desulfurobacterium thermolithotrophum type strain (BSA(T)) from a deep-sea hydrothermal vent.</title>
        <authorList>
            <person name="Goker M."/>
            <person name="Daligault H."/>
            <person name="Mwirichia R."/>
            <person name="Lapidus A."/>
            <person name="Lucas S."/>
            <person name="Deshpande S."/>
            <person name="Pagani I."/>
            <person name="Tapia R."/>
            <person name="Cheng J.F."/>
            <person name="Goodwin L."/>
            <person name="Pitluck S."/>
            <person name="Liolios K."/>
            <person name="Ivanova N."/>
            <person name="Mavromatis K."/>
            <person name="Mikhailova N."/>
            <person name="Pati A."/>
            <person name="Chen A."/>
            <person name="Palaniappan K."/>
            <person name="Han C."/>
            <person name="Land M."/>
            <person name="Hauser L."/>
            <person name="Pan C."/>
            <person name="Brambilla E.M."/>
            <person name="Rohde M."/>
            <person name="Spring S."/>
            <person name="Sikorski J."/>
            <person name="Wirth R."/>
            <person name="Detter J.C."/>
            <person name="Woyke T."/>
            <person name="Bristow J."/>
            <person name="Eisen J.A."/>
            <person name="Markowitz V."/>
            <person name="Hugenholtz P."/>
            <person name="Kyrpides N.C."/>
            <person name="Klenk H.P."/>
        </authorList>
    </citation>
    <scope>NUCLEOTIDE SEQUENCE [LARGE SCALE GENOMIC DNA]</scope>
    <source>
        <strain evidence="12">DSM 11699 / BSA</strain>
    </source>
</reference>
<evidence type="ECO:0000256" key="6">
    <source>
        <dbReference type="ARBA" id="ARBA00022989"/>
    </source>
</evidence>
<dbReference type="AlphaFoldDB" id="F0S176"/>
<feature type="transmembrane region" description="Helical" evidence="9">
    <location>
        <begin position="62"/>
        <end position="79"/>
    </location>
</feature>
<dbReference type="PANTHER" id="PTHR30413:SF10">
    <property type="entry name" value="CAPSULE POLYSACCHARIDE EXPORT INNER-MEMBRANE PROTEIN CTRC"/>
    <property type="match status" value="1"/>
</dbReference>
<proteinExistence type="inferred from homology"/>
<dbReference type="GO" id="GO:0005886">
    <property type="term" value="C:plasma membrane"/>
    <property type="evidence" value="ECO:0007669"/>
    <property type="project" value="UniProtKB-SubCell"/>
</dbReference>
<dbReference type="eggNOG" id="COG1682">
    <property type="taxonomic scope" value="Bacteria"/>
</dbReference>
<dbReference type="KEGG" id="dte:Dester_1321"/>
<feature type="transmembrane region" description="Helical" evidence="9">
    <location>
        <begin position="223"/>
        <end position="244"/>
    </location>
</feature>
<keyword evidence="7" id="KW-0625">Polysaccharide transport</keyword>